<keyword evidence="13 16" id="KW-0786">Thiamine pyrophosphate</keyword>
<dbReference type="GO" id="GO:0000287">
    <property type="term" value="F:magnesium ion binding"/>
    <property type="evidence" value="ECO:0007669"/>
    <property type="project" value="InterPro"/>
</dbReference>
<comment type="pathway">
    <text evidence="4">Amino-acid biosynthesis; L-valine biosynthesis; L-valine from pyruvate: step 1/4.</text>
</comment>
<dbReference type="NCBIfam" id="NF006319">
    <property type="entry name" value="PRK08527.1"/>
    <property type="match status" value="1"/>
</dbReference>
<keyword evidence="7" id="KW-0028">Amino-acid biosynthesis</keyword>
<dbReference type="SUPFAM" id="SSF52518">
    <property type="entry name" value="Thiamin diphosphate-binding fold (THDP-binding)"/>
    <property type="match status" value="2"/>
</dbReference>
<dbReference type="UniPathway" id="UPA00047">
    <property type="reaction ID" value="UER00055"/>
</dbReference>
<dbReference type="GO" id="GO:0003984">
    <property type="term" value="F:acetolactate synthase activity"/>
    <property type="evidence" value="ECO:0007669"/>
    <property type="project" value="UniProtKB-EC"/>
</dbReference>
<dbReference type="EC" id="2.2.1.6" evidence="6"/>
<dbReference type="UniPathway" id="UPA00049">
    <property type="reaction ID" value="UER00059"/>
</dbReference>
<protein>
    <recommendedName>
        <fullName evidence="6">acetolactate synthase</fullName>
        <ecNumber evidence="6">2.2.1.6</ecNumber>
    </recommendedName>
</protein>
<evidence type="ECO:0000256" key="2">
    <source>
        <dbReference type="ARBA" id="ARBA00001964"/>
    </source>
</evidence>
<dbReference type="InterPro" id="IPR000399">
    <property type="entry name" value="TPP-bd_CS"/>
</dbReference>
<dbReference type="Pfam" id="PF00205">
    <property type="entry name" value="TPP_enzyme_M"/>
    <property type="match status" value="1"/>
</dbReference>
<keyword evidence="11" id="KW-0274">FAD</keyword>
<dbReference type="Gene3D" id="3.40.50.1220">
    <property type="entry name" value="TPP-binding domain"/>
    <property type="match status" value="1"/>
</dbReference>
<comment type="cofactor">
    <cofactor evidence="1">
        <name>Mg(2+)</name>
        <dbReference type="ChEBI" id="CHEBI:18420"/>
    </cofactor>
</comment>
<dbReference type="FunFam" id="3.40.50.970:FF:000016">
    <property type="entry name" value="Acetolactate synthase"/>
    <property type="match status" value="1"/>
</dbReference>
<evidence type="ECO:0000259" key="17">
    <source>
        <dbReference type="Pfam" id="PF00205"/>
    </source>
</evidence>
<dbReference type="GO" id="GO:0030976">
    <property type="term" value="F:thiamine pyrophosphate binding"/>
    <property type="evidence" value="ECO:0007669"/>
    <property type="project" value="InterPro"/>
</dbReference>
<dbReference type="CDD" id="cd02015">
    <property type="entry name" value="TPP_AHAS"/>
    <property type="match status" value="1"/>
</dbReference>
<keyword evidence="12" id="KW-0460">Magnesium</keyword>
<evidence type="ECO:0000256" key="5">
    <source>
        <dbReference type="ARBA" id="ARBA00007812"/>
    </source>
</evidence>
<dbReference type="InterPro" id="IPR012846">
    <property type="entry name" value="Acetolactate_synth_lsu"/>
</dbReference>
<dbReference type="NCBIfam" id="TIGR00118">
    <property type="entry name" value="acolac_lg"/>
    <property type="match status" value="1"/>
</dbReference>
<dbReference type="SUPFAM" id="SSF52467">
    <property type="entry name" value="DHS-like NAD/FAD-binding domain"/>
    <property type="match status" value="1"/>
</dbReference>
<evidence type="ECO:0000256" key="6">
    <source>
        <dbReference type="ARBA" id="ARBA00013145"/>
    </source>
</evidence>
<dbReference type="InterPro" id="IPR039368">
    <property type="entry name" value="AHAS_TPP"/>
</dbReference>
<evidence type="ECO:0000259" key="19">
    <source>
        <dbReference type="Pfam" id="PF02776"/>
    </source>
</evidence>
<dbReference type="InterPro" id="IPR045229">
    <property type="entry name" value="TPP_enz"/>
</dbReference>
<keyword evidence="9 20" id="KW-0808">Transferase</keyword>
<proteinExistence type="inferred from homology"/>
<dbReference type="Gene3D" id="3.40.50.970">
    <property type="match status" value="2"/>
</dbReference>
<dbReference type="InterPro" id="IPR029061">
    <property type="entry name" value="THDP-binding"/>
</dbReference>
<dbReference type="Pfam" id="PF02776">
    <property type="entry name" value="TPP_enzyme_N"/>
    <property type="match status" value="1"/>
</dbReference>
<evidence type="ECO:0000256" key="9">
    <source>
        <dbReference type="ARBA" id="ARBA00022679"/>
    </source>
</evidence>
<dbReference type="FunFam" id="3.40.50.1220:FF:000008">
    <property type="entry name" value="Acetolactate synthase"/>
    <property type="match status" value="1"/>
</dbReference>
<name>A0A3B1DTW6_9ZZZZ</name>
<feature type="domain" description="Thiamine pyrophosphate enzyme central" evidence="17">
    <location>
        <begin position="193"/>
        <end position="328"/>
    </location>
</feature>
<evidence type="ECO:0000256" key="13">
    <source>
        <dbReference type="ARBA" id="ARBA00023052"/>
    </source>
</evidence>
<reference evidence="20" key="1">
    <citation type="submission" date="2018-10" db="EMBL/GenBank/DDBJ databases">
        <authorList>
            <person name="Aoki K."/>
        </authorList>
    </citation>
    <scope>NUCLEOTIDE SEQUENCE</scope>
</reference>
<organism evidence="20">
    <name type="scientific">hydrothermal vent metagenome</name>
    <dbReference type="NCBI Taxonomy" id="652676"/>
    <lineage>
        <taxon>unclassified sequences</taxon>
        <taxon>metagenomes</taxon>
        <taxon>ecological metagenomes</taxon>
    </lineage>
</organism>
<evidence type="ECO:0000256" key="14">
    <source>
        <dbReference type="ARBA" id="ARBA00023304"/>
    </source>
</evidence>
<evidence type="ECO:0000256" key="15">
    <source>
        <dbReference type="ARBA" id="ARBA00048670"/>
    </source>
</evidence>
<comment type="pathway">
    <text evidence="3">Amino-acid biosynthesis; L-isoleucine biosynthesis; L-isoleucine from 2-oxobutanoate: step 1/4.</text>
</comment>
<dbReference type="CDD" id="cd07035">
    <property type="entry name" value="TPP_PYR_POX_like"/>
    <property type="match status" value="1"/>
</dbReference>
<dbReference type="GO" id="GO:0050660">
    <property type="term" value="F:flavin adenine dinucleotide binding"/>
    <property type="evidence" value="ECO:0007669"/>
    <property type="project" value="InterPro"/>
</dbReference>
<dbReference type="FunFam" id="3.40.50.970:FF:000007">
    <property type="entry name" value="Acetolactate synthase"/>
    <property type="match status" value="1"/>
</dbReference>
<dbReference type="PANTHER" id="PTHR18968">
    <property type="entry name" value="THIAMINE PYROPHOSPHATE ENZYMES"/>
    <property type="match status" value="1"/>
</dbReference>
<dbReference type="GO" id="GO:0009097">
    <property type="term" value="P:isoleucine biosynthetic process"/>
    <property type="evidence" value="ECO:0007669"/>
    <property type="project" value="UniProtKB-UniPathway"/>
</dbReference>
<evidence type="ECO:0000256" key="8">
    <source>
        <dbReference type="ARBA" id="ARBA00022630"/>
    </source>
</evidence>
<dbReference type="InterPro" id="IPR029035">
    <property type="entry name" value="DHS-like_NAD/FAD-binding_dom"/>
</dbReference>
<comment type="cofactor">
    <cofactor evidence="2">
        <name>thiamine diphosphate</name>
        <dbReference type="ChEBI" id="CHEBI:58937"/>
    </cofactor>
</comment>
<dbReference type="InterPro" id="IPR012001">
    <property type="entry name" value="Thiamin_PyroP_enz_TPP-bd_dom"/>
</dbReference>
<dbReference type="AlphaFoldDB" id="A0A3B1DTW6"/>
<dbReference type="PROSITE" id="PS00187">
    <property type="entry name" value="TPP_ENZYMES"/>
    <property type="match status" value="1"/>
</dbReference>
<evidence type="ECO:0000256" key="1">
    <source>
        <dbReference type="ARBA" id="ARBA00001946"/>
    </source>
</evidence>
<evidence type="ECO:0000259" key="18">
    <source>
        <dbReference type="Pfam" id="PF02775"/>
    </source>
</evidence>
<dbReference type="GO" id="GO:0009099">
    <property type="term" value="P:L-valine biosynthetic process"/>
    <property type="evidence" value="ECO:0007669"/>
    <property type="project" value="UniProtKB-UniPathway"/>
</dbReference>
<evidence type="ECO:0000256" key="3">
    <source>
        <dbReference type="ARBA" id="ARBA00004974"/>
    </source>
</evidence>
<dbReference type="InterPro" id="IPR012000">
    <property type="entry name" value="Thiamin_PyroP_enz_cen_dom"/>
</dbReference>
<evidence type="ECO:0000256" key="10">
    <source>
        <dbReference type="ARBA" id="ARBA00022723"/>
    </source>
</evidence>
<comment type="similarity">
    <text evidence="5 16">Belongs to the TPP enzyme family.</text>
</comment>
<keyword evidence="8" id="KW-0285">Flavoprotein</keyword>
<evidence type="ECO:0000256" key="7">
    <source>
        <dbReference type="ARBA" id="ARBA00022605"/>
    </source>
</evidence>
<dbReference type="GO" id="GO:0005948">
    <property type="term" value="C:acetolactate synthase complex"/>
    <property type="evidence" value="ECO:0007669"/>
    <property type="project" value="TreeGrafter"/>
</dbReference>
<comment type="catalytic activity">
    <reaction evidence="15">
        <text>2 pyruvate + H(+) = (2S)-2-acetolactate + CO2</text>
        <dbReference type="Rhea" id="RHEA:25249"/>
        <dbReference type="ChEBI" id="CHEBI:15361"/>
        <dbReference type="ChEBI" id="CHEBI:15378"/>
        <dbReference type="ChEBI" id="CHEBI:16526"/>
        <dbReference type="ChEBI" id="CHEBI:58476"/>
        <dbReference type="EC" id="2.2.1.6"/>
    </reaction>
</comment>
<feature type="domain" description="Thiamine pyrophosphate enzyme N-terminal TPP-binding" evidence="19">
    <location>
        <begin position="4"/>
        <end position="119"/>
    </location>
</feature>
<dbReference type="InterPro" id="IPR011766">
    <property type="entry name" value="TPP_enzyme_TPP-bd"/>
</dbReference>
<sequence length="578" mass="63991">MQITGSKMIMEIFKQENVKIVFGYPGGAIMNVYDEIYKQDDFLHILTRHEQAAIHAADGYARSSGKVGVAIVTSGPGFTNAVTGLATAYTDSIPLVVISGQVPLNLIGTDGFQEIDAVGISRPCTKHNYLIKNIKDLPRIFKEAFYIAKSGRPGPVLIDLPKDVSIHHDNFIYPDSINLPTYNPQIQGDIKDIQNIVDAIYKSSKPVLYFGGGVARSDAQDEARELVKISQIPCVETLMAKGVINGKEPLNMGMVGMHGTYAGNMALYESDLMVCIGARFDDRVTGKISEFGKFAKIVHIDIDPTSISKIIPADFVAIGDIKAILKELLPKLSDKINTSHYYKWREKLNAYKKQYPLIYQDKDDKNKALKPQWVIEHISNTVGDKANICVDVGQHQMWTAQFYSFSHSKQFISSSGLGTMGFGFPAAMGVAMANPDKISIAISGDGGFMMNIQELMTCVANNIPVVNVIINNAYLGMVRQWQNFFYQKRYSQVNLEAQPDFVKVAQAFGAIGYRVTTKQEFEVALKEAIEKKQVAIIDVVVQREENVLPMMPSGSGLNDLMLLDPNDKDKIIHTIPKD</sequence>
<dbReference type="EMBL" id="UOYO01000043">
    <property type="protein sequence ID" value="VAY88073.1"/>
    <property type="molecule type" value="Genomic_DNA"/>
</dbReference>
<dbReference type="Pfam" id="PF02775">
    <property type="entry name" value="TPP_enzyme_C"/>
    <property type="match status" value="1"/>
</dbReference>
<dbReference type="PANTHER" id="PTHR18968:SF13">
    <property type="entry name" value="ACETOLACTATE SYNTHASE CATALYTIC SUBUNIT, MITOCHONDRIAL"/>
    <property type="match status" value="1"/>
</dbReference>
<evidence type="ECO:0000256" key="16">
    <source>
        <dbReference type="RuleBase" id="RU362132"/>
    </source>
</evidence>
<evidence type="ECO:0000313" key="20">
    <source>
        <dbReference type="EMBL" id="VAY88073.1"/>
    </source>
</evidence>
<keyword evidence="10" id="KW-0479">Metal-binding</keyword>
<evidence type="ECO:0000256" key="11">
    <source>
        <dbReference type="ARBA" id="ARBA00022827"/>
    </source>
</evidence>
<feature type="domain" description="Thiamine pyrophosphate enzyme TPP-binding" evidence="18">
    <location>
        <begin position="391"/>
        <end position="539"/>
    </location>
</feature>
<gene>
    <name evidence="20" type="ORF">MNB_ARC-1_957</name>
</gene>
<evidence type="ECO:0000256" key="12">
    <source>
        <dbReference type="ARBA" id="ARBA00022842"/>
    </source>
</evidence>
<evidence type="ECO:0000256" key="4">
    <source>
        <dbReference type="ARBA" id="ARBA00005025"/>
    </source>
</evidence>
<keyword evidence="14" id="KW-0100">Branched-chain amino acid biosynthesis</keyword>
<accession>A0A3B1DTW6</accession>